<protein>
    <recommendedName>
        <fullName evidence="3">Phage tail protein</fullName>
    </recommendedName>
</protein>
<comment type="caution">
    <text evidence="1">The sequence shown here is derived from an EMBL/GenBank/DDBJ whole genome shotgun (WGS) entry which is preliminary data.</text>
</comment>
<reference evidence="1" key="1">
    <citation type="submission" date="2020-10" db="EMBL/GenBank/DDBJ databases">
        <authorList>
            <person name="Gilroy R."/>
        </authorList>
    </citation>
    <scope>NUCLEOTIDE SEQUENCE</scope>
    <source>
        <strain evidence="1">ChiSjej4B22-9803</strain>
    </source>
</reference>
<dbReference type="InterPro" id="IPR016024">
    <property type="entry name" value="ARM-type_fold"/>
</dbReference>
<sequence length="466" mass="49199">MADGGKVIIKIDGDSSGFEKSAGKLKKLGGAALKGIAVGAAAAATAVAGIGTAAIKSYADYEQLIGGVETLFKESADLMVQNAQNAFKTAGMSANTYMETVTSFSASLIKSVGGDTEKAAQMADMAIQDMADNANKMGTSLDVVRETYQSLARGNYEMLDNLKLGYGGTKAQLELLLSDAEKYMAAQGKIREYSVDSYADIVEAIHVVQEQMGITGTTQLEAATTIQGSLNMVKGAWENLLTGLADPNQNLETLLNDLFGSITTFLGNVTPRISTVLSSLPGAIRTALPEIGGIISGFAQQIGQELPGLVTEAINSAGDFIYTLPQKLEESLPGILDWIVGFADDIISALPGFIEKVGKALPEIIPQLITFVVEGVTGLLNSLGENLPDMLTGIIEAIPDILISITDALIENIPVLLEGLNSFIKALVEALPDILIALKDAFVALFLESWERIKEVFAGVDEYFGT</sequence>
<dbReference type="SUPFAM" id="SSF48371">
    <property type="entry name" value="ARM repeat"/>
    <property type="match status" value="1"/>
</dbReference>
<gene>
    <name evidence="1" type="ORF">IAB04_01445</name>
</gene>
<dbReference type="EMBL" id="DVND01000035">
    <property type="protein sequence ID" value="HIU48009.1"/>
    <property type="molecule type" value="Genomic_DNA"/>
</dbReference>
<evidence type="ECO:0008006" key="3">
    <source>
        <dbReference type="Google" id="ProtNLM"/>
    </source>
</evidence>
<dbReference type="Proteomes" id="UP000824111">
    <property type="component" value="Unassembled WGS sequence"/>
</dbReference>
<name>A0A9D1LU28_9FIRM</name>
<accession>A0A9D1LU28</accession>
<organism evidence="1 2">
    <name type="scientific">Candidatus Avimonoglobus intestinipullorum</name>
    <dbReference type="NCBI Taxonomy" id="2840699"/>
    <lineage>
        <taxon>Bacteria</taxon>
        <taxon>Bacillati</taxon>
        <taxon>Bacillota</taxon>
        <taxon>Clostridia</taxon>
        <taxon>Eubacteriales</taxon>
        <taxon>Candidatus Avimonoglobus</taxon>
    </lineage>
</organism>
<proteinExistence type="predicted"/>
<reference evidence="1" key="2">
    <citation type="journal article" date="2021" name="PeerJ">
        <title>Extensive microbial diversity within the chicken gut microbiome revealed by metagenomics and culture.</title>
        <authorList>
            <person name="Gilroy R."/>
            <person name="Ravi A."/>
            <person name="Getino M."/>
            <person name="Pursley I."/>
            <person name="Horton D.L."/>
            <person name="Alikhan N.F."/>
            <person name="Baker D."/>
            <person name="Gharbi K."/>
            <person name="Hall N."/>
            <person name="Watson M."/>
            <person name="Adriaenssens E.M."/>
            <person name="Foster-Nyarko E."/>
            <person name="Jarju S."/>
            <person name="Secka A."/>
            <person name="Antonio M."/>
            <person name="Oren A."/>
            <person name="Chaudhuri R.R."/>
            <person name="La Ragione R."/>
            <person name="Hildebrand F."/>
            <person name="Pallen M.J."/>
        </authorList>
    </citation>
    <scope>NUCLEOTIDE SEQUENCE</scope>
    <source>
        <strain evidence="1">ChiSjej4B22-9803</strain>
    </source>
</reference>
<feature type="non-terminal residue" evidence="1">
    <location>
        <position position="466"/>
    </location>
</feature>
<dbReference type="AlphaFoldDB" id="A0A9D1LU28"/>
<evidence type="ECO:0000313" key="1">
    <source>
        <dbReference type="EMBL" id="HIU48009.1"/>
    </source>
</evidence>
<evidence type="ECO:0000313" key="2">
    <source>
        <dbReference type="Proteomes" id="UP000824111"/>
    </source>
</evidence>